<dbReference type="GO" id="GO:0005524">
    <property type="term" value="F:ATP binding"/>
    <property type="evidence" value="ECO:0007669"/>
    <property type="project" value="UniProtKB-UniRule"/>
</dbReference>
<evidence type="ECO:0000256" key="7">
    <source>
        <dbReference type="PIRNR" id="PIRNR000587"/>
    </source>
</evidence>
<protein>
    <recommendedName>
        <fullName evidence="7">Phosphatidylinositol 3-kinase VPS34</fullName>
        <ecNumber evidence="7">2.7.1.137</ecNumber>
    </recommendedName>
</protein>
<evidence type="ECO:0000256" key="6">
    <source>
        <dbReference type="ARBA" id="ARBA00023985"/>
    </source>
</evidence>
<evidence type="ECO:0000256" key="1">
    <source>
        <dbReference type="ARBA" id="ARBA00006209"/>
    </source>
</evidence>
<dbReference type="EMBL" id="PJQD01000038">
    <property type="protein sequence ID" value="POY73245.1"/>
    <property type="molecule type" value="Genomic_DNA"/>
</dbReference>
<dbReference type="CDD" id="cd00896">
    <property type="entry name" value="PI3Kc_III"/>
    <property type="match status" value="1"/>
</dbReference>
<organism evidence="12 13">
    <name type="scientific">Rhodotorula taiwanensis</name>
    <dbReference type="NCBI Taxonomy" id="741276"/>
    <lineage>
        <taxon>Eukaryota</taxon>
        <taxon>Fungi</taxon>
        <taxon>Dikarya</taxon>
        <taxon>Basidiomycota</taxon>
        <taxon>Pucciniomycotina</taxon>
        <taxon>Microbotryomycetes</taxon>
        <taxon>Sporidiobolales</taxon>
        <taxon>Sporidiobolaceae</taxon>
        <taxon>Rhodotorula</taxon>
    </lineage>
</organism>
<dbReference type="PANTHER" id="PTHR10048:SF7">
    <property type="entry name" value="PHOSPHATIDYLINOSITOL 3-KINASE CATALYTIC SUBUNIT TYPE 3"/>
    <property type="match status" value="1"/>
</dbReference>
<dbReference type="CDD" id="cd08397">
    <property type="entry name" value="C2_PI3K_class_III"/>
    <property type="match status" value="1"/>
</dbReference>
<dbReference type="Gene3D" id="2.60.40.150">
    <property type="entry name" value="C2 domain"/>
    <property type="match status" value="1"/>
</dbReference>
<dbReference type="SMART" id="SM00146">
    <property type="entry name" value="PI3Kc"/>
    <property type="match status" value="1"/>
</dbReference>
<dbReference type="Gene3D" id="1.10.1070.11">
    <property type="entry name" value="Phosphatidylinositol 3-/4-kinase, catalytic domain"/>
    <property type="match status" value="1"/>
</dbReference>
<comment type="caution">
    <text evidence="12">The sequence shown here is derived from an EMBL/GenBank/DDBJ whole genome shotgun (WGS) entry which is preliminary data.</text>
</comment>
<dbReference type="PROSITE" id="PS51545">
    <property type="entry name" value="PIK_HELICAL"/>
    <property type="match status" value="1"/>
</dbReference>
<dbReference type="FunFam" id="3.30.1010.10:FF:000002">
    <property type="entry name" value="Phosphatidylinositol 3-kinase catalytic subunit type 3"/>
    <property type="match status" value="1"/>
</dbReference>
<dbReference type="GO" id="GO:0034272">
    <property type="term" value="C:phosphatidylinositol 3-kinase complex, class III, type II"/>
    <property type="evidence" value="ECO:0007669"/>
    <property type="project" value="TreeGrafter"/>
</dbReference>
<dbReference type="Pfam" id="PF00454">
    <property type="entry name" value="PI3_PI4_kinase"/>
    <property type="match status" value="1"/>
</dbReference>
<feature type="region of interest" description="Disordered" evidence="8">
    <location>
        <begin position="446"/>
        <end position="483"/>
    </location>
</feature>
<dbReference type="AlphaFoldDB" id="A0A2S5B903"/>
<dbReference type="EC" id="2.7.1.137" evidence="7"/>
<dbReference type="GO" id="GO:0048015">
    <property type="term" value="P:phosphatidylinositol-mediated signaling"/>
    <property type="evidence" value="ECO:0007669"/>
    <property type="project" value="TreeGrafter"/>
</dbReference>
<feature type="compositionally biased region" description="Basic residues" evidence="8">
    <location>
        <begin position="465"/>
        <end position="480"/>
    </location>
</feature>
<dbReference type="InterPro" id="IPR011009">
    <property type="entry name" value="Kinase-like_dom_sf"/>
</dbReference>
<accession>A0A2S5B903</accession>
<feature type="domain" description="PIK helical" evidence="10">
    <location>
        <begin position="318"/>
        <end position="537"/>
    </location>
</feature>
<evidence type="ECO:0000256" key="4">
    <source>
        <dbReference type="ARBA" id="ARBA00022777"/>
    </source>
</evidence>
<name>A0A2S5B903_9BASI</name>
<dbReference type="InterPro" id="IPR008290">
    <property type="entry name" value="PI3K_Vps34"/>
</dbReference>
<dbReference type="InterPro" id="IPR001263">
    <property type="entry name" value="PI3K_accessory_dom"/>
</dbReference>
<dbReference type="GO" id="GO:0034271">
    <property type="term" value="C:phosphatidylinositol 3-kinase complex, class III, type I"/>
    <property type="evidence" value="ECO:0007669"/>
    <property type="project" value="TreeGrafter"/>
</dbReference>
<dbReference type="FunFam" id="1.10.1070.11:FF:000002">
    <property type="entry name" value="Phosphatidylinositol 3-kinase catalytic subunit type 3"/>
    <property type="match status" value="1"/>
</dbReference>
<dbReference type="Gene3D" id="1.25.40.70">
    <property type="entry name" value="Phosphatidylinositol 3-kinase, accessory domain (PIK)"/>
    <property type="match status" value="1"/>
</dbReference>
<dbReference type="PROSITE" id="PS51547">
    <property type="entry name" value="C2_PI3K"/>
    <property type="match status" value="1"/>
</dbReference>
<comment type="catalytic activity">
    <reaction evidence="6">
        <text>a 1,2-diacyl-sn-glycero-3-phospho-(1D-myo-inositol) + ATP = a 1,2-diacyl-sn-glycero-3-phospho-(1D-myo-inositol-3-phosphate) + ADP + H(+)</text>
        <dbReference type="Rhea" id="RHEA:12709"/>
        <dbReference type="ChEBI" id="CHEBI:15378"/>
        <dbReference type="ChEBI" id="CHEBI:30616"/>
        <dbReference type="ChEBI" id="CHEBI:57880"/>
        <dbReference type="ChEBI" id="CHEBI:58088"/>
        <dbReference type="ChEBI" id="CHEBI:456216"/>
        <dbReference type="EC" id="2.7.1.137"/>
    </reaction>
    <physiologicalReaction direction="left-to-right" evidence="6">
        <dbReference type="Rhea" id="RHEA:12710"/>
    </physiologicalReaction>
</comment>
<evidence type="ECO:0000256" key="8">
    <source>
        <dbReference type="SAM" id="MobiDB-lite"/>
    </source>
</evidence>
<keyword evidence="3 7" id="KW-0547">Nucleotide-binding</keyword>
<gene>
    <name evidence="12" type="ORF">BMF94_3578</name>
</gene>
<evidence type="ECO:0000256" key="2">
    <source>
        <dbReference type="ARBA" id="ARBA00022679"/>
    </source>
</evidence>
<dbReference type="GO" id="GO:0006897">
    <property type="term" value="P:endocytosis"/>
    <property type="evidence" value="ECO:0007669"/>
    <property type="project" value="TreeGrafter"/>
</dbReference>
<dbReference type="Pfam" id="PF00613">
    <property type="entry name" value="PI3Ka"/>
    <property type="match status" value="1"/>
</dbReference>
<reference evidence="12 13" key="1">
    <citation type="journal article" date="2018" name="Front. Microbiol.">
        <title>Prospects for Fungal Bioremediation of Acidic Radioactive Waste Sites: Characterization and Genome Sequence of Rhodotorula taiwanensis MD1149.</title>
        <authorList>
            <person name="Tkavc R."/>
            <person name="Matrosova V.Y."/>
            <person name="Grichenko O.E."/>
            <person name="Gostincar C."/>
            <person name="Volpe R.P."/>
            <person name="Klimenkova P."/>
            <person name="Gaidamakova E.K."/>
            <person name="Zhou C.E."/>
            <person name="Stewart B.J."/>
            <person name="Lyman M.G."/>
            <person name="Malfatti S.A."/>
            <person name="Rubinfeld B."/>
            <person name="Courtot M."/>
            <person name="Singh J."/>
            <person name="Dalgard C.L."/>
            <person name="Hamilton T."/>
            <person name="Frey K.G."/>
            <person name="Gunde-Cimerman N."/>
            <person name="Dugan L."/>
            <person name="Daly M.J."/>
        </authorList>
    </citation>
    <scope>NUCLEOTIDE SEQUENCE [LARGE SCALE GENOMIC DNA]</scope>
    <source>
        <strain evidence="12 13">MD1149</strain>
    </source>
</reference>
<dbReference type="GO" id="GO:0000045">
    <property type="term" value="P:autophagosome assembly"/>
    <property type="evidence" value="ECO:0007669"/>
    <property type="project" value="TreeGrafter"/>
</dbReference>
<dbReference type="SUPFAM" id="SSF48371">
    <property type="entry name" value="ARM repeat"/>
    <property type="match status" value="1"/>
</dbReference>
<dbReference type="SMART" id="SM00142">
    <property type="entry name" value="PI3K_C2"/>
    <property type="match status" value="1"/>
</dbReference>
<proteinExistence type="inferred from homology"/>
<dbReference type="InterPro" id="IPR036940">
    <property type="entry name" value="PI3/4_kinase_cat_sf"/>
</dbReference>
<dbReference type="GO" id="GO:0016303">
    <property type="term" value="F:1-phosphatidylinositol-3-kinase activity"/>
    <property type="evidence" value="ECO:0007669"/>
    <property type="project" value="UniProtKB-UniRule"/>
</dbReference>
<dbReference type="InterPro" id="IPR057756">
    <property type="entry name" value="PI3-kinase_type3/VPS34_cat"/>
</dbReference>
<keyword evidence="4 7" id="KW-0418">Kinase</keyword>
<dbReference type="PANTHER" id="PTHR10048">
    <property type="entry name" value="PHOSPHATIDYLINOSITOL KINASE"/>
    <property type="match status" value="1"/>
</dbReference>
<dbReference type="SUPFAM" id="SSF49562">
    <property type="entry name" value="C2 domain (Calcium/lipid-binding domain, CaLB)"/>
    <property type="match status" value="1"/>
</dbReference>
<dbReference type="InterPro" id="IPR015433">
    <property type="entry name" value="PI3/4_kinase"/>
</dbReference>
<dbReference type="PROSITE" id="PS00916">
    <property type="entry name" value="PI3_4_KINASE_2"/>
    <property type="match status" value="1"/>
</dbReference>
<dbReference type="CDD" id="cd00870">
    <property type="entry name" value="PI3Ka_III"/>
    <property type="match status" value="1"/>
</dbReference>
<dbReference type="SUPFAM" id="SSF56112">
    <property type="entry name" value="Protein kinase-like (PK-like)"/>
    <property type="match status" value="1"/>
</dbReference>
<dbReference type="Proteomes" id="UP000237144">
    <property type="component" value="Unassembled WGS sequence"/>
</dbReference>
<dbReference type="PROSITE" id="PS50290">
    <property type="entry name" value="PI3_4_KINASE_3"/>
    <property type="match status" value="1"/>
</dbReference>
<feature type="domain" description="C2 PI3K-type" evidence="11">
    <location>
        <begin position="44"/>
        <end position="193"/>
    </location>
</feature>
<evidence type="ECO:0000313" key="12">
    <source>
        <dbReference type="EMBL" id="POY73245.1"/>
    </source>
</evidence>
<evidence type="ECO:0000256" key="5">
    <source>
        <dbReference type="ARBA" id="ARBA00022840"/>
    </source>
</evidence>
<dbReference type="InterPro" id="IPR002420">
    <property type="entry name" value="PI3K-type_C2_dom"/>
</dbReference>
<dbReference type="PIRSF" id="PIRSF000587">
    <property type="entry name" value="PI3K_Vps34"/>
    <property type="match status" value="1"/>
</dbReference>
<comment type="similarity">
    <text evidence="1">Belongs to the PI3/PI4-kinase family. Type III PI4K subfamily.</text>
</comment>
<dbReference type="InterPro" id="IPR000403">
    <property type="entry name" value="PI3/4_kinase_cat_dom"/>
</dbReference>
<dbReference type="GO" id="GO:0000407">
    <property type="term" value="C:phagophore assembly site"/>
    <property type="evidence" value="ECO:0007669"/>
    <property type="project" value="TreeGrafter"/>
</dbReference>
<dbReference type="PROSITE" id="PS00915">
    <property type="entry name" value="PI3_4_KINASE_1"/>
    <property type="match status" value="1"/>
</dbReference>
<dbReference type="InterPro" id="IPR042236">
    <property type="entry name" value="PI3K_accessory_sf"/>
</dbReference>
<evidence type="ECO:0000259" key="10">
    <source>
        <dbReference type="PROSITE" id="PS51545"/>
    </source>
</evidence>
<dbReference type="GO" id="GO:0005768">
    <property type="term" value="C:endosome"/>
    <property type="evidence" value="ECO:0007669"/>
    <property type="project" value="TreeGrafter"/>
</dbReference>
<dbReference type="InterPro" id="IPR018936">
    <property type="entry name" value="PI3/4_kinase_CS"/>
</dbReference>
<keyword evidence="13" id="KW-1185">Reference proteome</keyword>
<evidence type="ECO:0000313" key="13">
    <source>
        <dbReference type="Proteomes" id="UP000237144"/>
    </source>
</evidence>
<dbReference type="InterPro" id="IPR035892">
    <property type="entry name" value="C2_domain_sf"/>
</dbReference>
<evidence type="ECO:0000259" key="9">
    <source>
        <dbReference type="PROSITE" id="PS50290"/>
    </source>
</evidence>
<dbReference type="STRING" id="741276.A0A2S5B903"/>
<keyword evidence="2 7" id="KW-0808">Transferase</keyword>
<dbReference type="GO" id="GO:0005777">
    <property type="term" value="C:peroxisome"/>
    <property type="evidence" value="ECO:0007669"/>
    <property type="project" value="TreeGrafter"/>
</dbReference>
<dbReference type="OrthoDB" id="67688at2759"/>
<dbReference type="Gene3D" id="3.30.1010.10">
    <property type="entry name" value="Phosphatidylinositol 3-kinase Catalytic Subunit, Chain A, domain 4"/>
    <property type="match status" value="1"/>
</dbReference>
<evidence type="ECO:0000256" key="3">
    <source>
        <dbReference type="ARBA" id="ARBA00022741"/>
    </source>
</evidence>
<evidence type="ECO:0000259" key="11">
    <source>
        <dbReference type="PROSITE" id="PS51547"/>
    </source>
</evidence>
<dbReference type="Pfam" id="PF00792">
    <property type="entry name" value="PI3K_C2"/>
    <property type="match status" value="1"/>
</dbReference>
<feature type="domain" description="PI3K/PI4K catalytic" evidence="9">
    <location>
        <begin position="616"/>
        <end position="886"/>
    </location>
</feature>
<sequence>MDSLAHPSSSTFDSQISFIKHGDLAQLVTIKVASFQGHLPQRPLADLLDHPHLKHHGFQQALPSDLYVRVELWADNKPLIPPVQTAHKAFKSREQVDWNEPISLPIKYRDLPQTAQLVVTVYDIAGPGELAVVGGSTLRLFGSKCTLRKGKQRLFLWKGVRGDPRDASETPSKVGLKDEMGRLEKLVKRHERGDIARLDWLDKLAFRQIERIHKAESEKSDNLFLYIDLPRFDFPVVFSEPEYPLPVLSSSSLYSSAVPPTATSANAQGSAATTSSGVAHAAAEASLFTIVDPEIVRKNPVEAKHRRLVRDHRNGPLDRELKPNAKIRDELNEILRYPPTQELTTPQRDLVWKFRFYLTRDKRALTKFLKSVVWSDPGEAKQAVETLLPMWHEVEMDDALELLGPAEGFRDRRVRAYAVRQLERADDEELMLYLLQLVQALKFEPAPPPGSPSASEHISPSASLRHSHSHSHSHLRHSQHLRQASEQNLPTLEDFLVERSARNPVLGNHFFWYIQVEREDKARSRMFDEVAKKFENRMRELQPPDEPDRVDALRRQGEFIARITKLASTLRLSKDARPKKIEKLKSALSSAATGLGTFSAPIPLPLDARVSVIGIDPEASSVFKSNLFPLRLQLLTTSGEPYPVIFKNGDDLRQDQLVIQLFTLMDRLLRKENLDLKLMPYRVLATGAVDGMVQFVPSRTLQDITFEYGAQGLLGYLREQHADPGSVGTYGVKPEVLDTYIRSCAGYCVVTYLLGVGDRHLDNLLLSPDGHFFHVDFGYILGRDPKPFPPAVKVCKEMVDAMGGMQSPHYARFKSLCYTGFTTLRKNANLLINLVALMVDGNIPDIKLEPDKAVMKVQDKFLLALSEEEAIKEFEALLNDTSYFTSVLDRIHSVAQYWRA</sequence>
<dbReference type="SMART" id="SM00145">
    <property type="entry name" value="PI3Ka"/>
    <property type="match status" value="1"/>
</dbReference>
<keyword evidence="5 7" id="KW-0067">ATP-binding</keyword>
<dbReference type="InterPro" id="IPR016024">
    <property type="entry name" value="ARM-type_fold"/>
</dbReference>